<protein>
    <recommendedName>
        <fullName evidence="10">Xylulose kinase</fullName>
    </recommendedName>
</protein>
<evidence type="ECO:0000259" key="7">
    <source>
        <dbReference type="Pfam" id="PF02782"/>
    </source>
</evidence>
<dbReference type="EMBL" id="NAEP01000041">
    <property type="protein sequence ID" value="PDQ35063.1"/>
    <property type="molecule type" value="Genomic_DNA"/>
</dbReference>
<dbReference type="AlphaFoldDB" id="A0A2A6FRL8"/>
<evidence type="ECO:0000256" key="3">
    <source>
        <dbReference type="ARBA" id="ARBA00022679"/>
    </source>
</evidence>
<sequence>MNPYTIGVDLGTSSTRVIAFDLHGHELAVSIQTPTVMNSAPDAIEADPNAVFQSVVAGLTDLAQSGYSTPEAIGVTGQIGGAIAIDAAGNPIGAYESYLDERATVYRDARSNQEKQQARALSGIDPYVMPRILRWKDQDVSRADMAAKVTMLPSWVTWMLSDSSVSELCIDSTSVGLYGGANIKTAQWDEDAVRSWGVSADVLPMIVRPEHIVGKLSQKVSAATRILAGTPLVAGLGDASAGWLGAGAIAPGDAVDTAGTTNHFSVVTDTFFADLDGALATVPSALEGVFHLLGYTAGAGLSHRWFMTNILGDPGLYRTFEELNNAAGKTMRTPSDLLFIPHLGGRVCPTEPEIRGAWIGLKWSHTQAHLYQAILEAVPLEYSLYISRMKNIGLKTKPQRVLGVGGGAKSSVWNQLKSDVLGLEYLVTDREHTASWGAALLAAHAVGRVPDLADAAVRGLENISSVVPHLTKMAHYRHLSDIYANAIQALRPTFCELRENDSIILGGNDDSQTI</sequence>
<dbReference type="Pfam" id="PF02782">
    <property type="entry name" value="FGGY_C"/>
    <property type="match status" value="1"/>
</dbReference>
<dbReference type="SUPFAM" id="SSF53067">
    <property type="entry name" value="Actin-like ATPase domain"/>
    <property type="match status" value="2"/>
</dbReference>
<evidence type="ECO:0000313" key="8">
    <source>
        <dbReference type="EMBL" id="PDQ35063.1"/>
    </source>
</evidence>
<evidence type="ECO:0000256" key="5">
    <source>
        <dbReference type="RuleBase" id="RU003733"/>
    </source>
</evidence>
<dbReference type="InterPro" id="IPR050406">
    <property type="entry name" value="FGGY_Carb_Kinase"/>
</dbReference>
<proteinExistence type="inferred from homology"/>
<dbReference type="InterPro" id="IPR018483">
    <property type="entry name" value="Carb_kinase_FGGY_CS"/>
</dbReference>
<dbReference type="Pfam" id="PF00370">
    <property type="entry name" value="FGGY_N"/>
    <property type="match status" value="1"/>
</dbReference>
<gene>
    <name evidence="8" type="ORF">B5766_08020</name>
</gene>
<dbReference type="Gene3D" id="3.30.420.40">
    <property type="match status" value="2"/>
</dbReference>
<name>A0A2A6FRL8_9MICO</name>
<dbReference type="PANTHER" id="PTHR43095:SF5">
    <property type="entry name" value="XYLULOSE KINASE"/>
    <property type="match status" value="1"/>
</dbReference>
<feature type="domain" description="Carbohydrate kinase FGGY N-terminal" evidence="6">
    <location>
        <begin position="4"/>
        <end position="245"/>
    </location>
</feature>
<evidence type="ECO:0000256" key="2">
    <source>
        <dbReference type="ARBA" id="ARBA00022629"/>
    </source>
</evidence>
<keyword evidence="2" id="KW-0119">Carbohydrate metabolism</keyword>
<dbReference type="GO" id="GO:0016773">
    <property type="term" value="F:phosphotransferase activity, alcohol group as acceptor"/>
    <property type="evidence" value="ECO:0007669"/>
    <property type="project" value="InterPro"/>
</dbReference>
<feature type="domain" description="Carbohydrate kinase FGGY C-terminal" evidence="7">
    <location>
        <begin position="257"/>
        <end position="445"/>
    </location>
</feature>
<evidence type="ECO:0000259" key="6">
    <source>
        <dbReference type="Pfam" id="PF00370"/>
    </source>
</evidence>
<keyword evidence="2" id="KW-0859">Xylose metabolism</keyword>
<evidence type="ECO:0000313" key="9">
    <source>
        <dbReference type="Proteomes" id="UP000219994"/>
    </source>
</evidence>
<dbReference type="PROSITE" id="PS00445">
    <property type="entry name" value="FGGY_KINASES_2"/>
    <property type="match status" value="1"/>
</dbReference>
<dbReference type="CDD" id="cd00366">
    <property type="entry name" value="ASKHA_NBD_FGGY"/>
    <property type="match status" value="1"/>
</dbReference>
<dbReference type="GO" id="GO:0042732">
    <property type="term" value="P:D-xylose metabolic process"/>
    <property type="evidence" value="ECO:0007669"/>
    <property type="project" value="UniProtKB-KW"/>
</dbReference>
<keyword evidence="4 5" id="KW-0418">Kinase</keyword>
<evidence type="ECO:0000256" key="4">
    <source>
        <dbReference type="ARBA" id="ARBA00022777"/>
    </source>
</evidence>
<evidence type="ECO:0000256" key="1">
    <source>
        <dbReference type="ARBA" id="ARBA00009156"/>
    </source>
</evidence>
<dbReference type="InterPro" id="IPR018484">
    <property type="entry name" value="FGGY_N"/>
</dbReference>
<reference evidence="9" key="1">
    <citation type="submission" date="2017-03" db="EMBL/GenBank/DDBJ databases">
        <authorList>
            <person name="Lund M.B."/>
        </authorList>
    </citation>
    <scope>NUCLEOTIDE SEQUENCE [LARGE SCALE GENOMIC DNA]</scope>
</reference>
<dbReference type="InterPro" id="IPR043129">
    <property type="entry name" value="ATPase_NBD"/>
</dbReference>
<dbReference type="Proteomes" id="UP000219994">
    <property type="component" value="Unassembled WGS sequence"/>
</dbReference>
<dbReference type="InterPro" id="IPR000577">
    <property type="entry name" value="Carb_kinase_FGGY"/>
</dbReference>
<evidence type="ECO:0008006" key="10">
    <source>
        <dbReference type="Google" id="ProtNLM"/>
    </source>
</evidence>
<comment type="caution">
    <text evidence="8">The sequence shown here is derived from an EMBL/GenBank/DDBJ whole genome shotgun (WGS) entry which is preliminary data.</text>
</comment>
<organism evidence="8 9">
    <name type="scientific">Candidatus Lumbricidiphila eiseniae</name>
    <dbReference type="NCBI Taxonomy" id="1969409"/>
    <lineage>
        <taxon>Bacteria</taxon>
        <taxon>Bacillati</taxon>
        <taxon>Actinomycetota</taxon>
        <taxon>Actinomycetes</taxon>
        <taxon>Micrococcales</taxon>
        <taxon>Microbacteriaceae</taxon>
        <taxon>Candidatus Lumbricidiphila</taxon>
    </lineage>
</organism>
<accession>A0A2A6FRL8</accession>
<dbReference type="PANTHER" id="PTHR43095">
    <property type="entry name" value="SUGAR KINASE"/>
    <property type="match status" value="1"/>
</dbReference>
<keyword evidence="3 5" id="KW-0808">Transferase</keyword>
<comment type="similarity">
    <text evidence="1 5">Belongs to the FGGY kinase family.</text>
</comment>
<dbReference type="InterPro" id="IPR018485">
    <property type="entry name" value="FGGY_C"/>
</dbReference>
<dbReference type="GO" id="GO:0016301">
    <property type="term" value="F:kinase activity"/>
    <property type="evidence" value="ECO:0007669"/>
    <property type="project" value="UniProtKB-KW"/>
</dbReference>
<dbReference type="PIRSF" id="PIRSF000538">
    <property type="entry name" value="GlpK"/>
    <property type="match status" value="1"/>
</dbReference>